<dbReference type="Proteomes" id="UP000482155">
    <property type="component" value="Unassembled WGS sequence"/>
</dbReference>
<gene>
    <name evidence="4" type="primary">rsmD</name>
    <name evidence="4" type="ORF">G3574_24855</name>
</gene>
<protein>
    <submittedName>
        <fullName evidence="4">16S rRNA (Guanine(966)-N(2))-methyltransferase RsmD</fullName>
        <ecNumber evidence="4">2.1.1.171</ecNumber>
    </submittedName>
</protein>
<dbReference type="InterPro" id="IPR004398">
    <property type="entry name" value="RNA_MeTrfase_RsmD"/>
</dbReference>
<dbReference type="InterPro" id="IPR002052">
    <property type="entry name" value="DNA_methylase_N6_adenine_CS"/>
</dbReference>
<dbReference type="EC" id="2.1.1.171" evidence="4"/>
<dbReference type="GO" id="GO:0003676">
    <property type="term" value="F:nucleic acid binding"/>
    <property type="evidence" value="ECO:0007669"/>
    <property type="project" value="InterPro"/>
</dbReference>
<feature type="region of interest" description="Disordered" evidence="3">
    <location>
        <begin position="1"/>
        <end position="32"/>
    </location>
</feature>
<dbReference type="NCBIfam" id="TIGR00095">
    <property type="entry name" value="16S rRNA (guanine(966)-N(2))-methyltransferase RsmD"/>
    <property type="match status" value="1"/>
</dbReference>
<dbReference type="PANTHER" id="PTHR43542">
    <property type="entry name" value="METHYLTRANSFERASE"/>
    <property type="match status" value="1"/>
</dbReference>
<accession>A0A6B3SYB4</accession>
<organism evidence="4 5">
    <name type="scientific">Noviherbaspirillum galbum</name>
    <dbReference type="NCBI Taxonomy" id="2709383"/>
    <lineage>
        <taxon>Bacteria</taxon>
        <taxon>Pseudomonadati</taxon>
        <taxon>Pseudomonadota</taxon>
        <taxon>Betaproteobacteria</taxon>
        <taxon>Burkholderiales</taxon>
        <taxon>Oxalobacteraceae</taxon>
        <taxon>Noviherbaspirillum</taxon>
    </lineage>
</organism>
<dbReference type="GO" id="GO:0052913">
    <property type="term" value="F:16S rRNA (guanine(966)-N(2))-methyltransferase activity"/>
    <property type="evidence" value="ECO:0007669"/>
    <property type="project" value="UniProtKB-EC"/>
</dbReference>
<dbReference type="EMBL" id="JAAIVB010000079">
    <property type="protein sequence ID" value="NEX64326.1"/>
    <property type="molecule type" value="Genomic_DNA"/>
</dbReference>
<evidence type="ECO:0000256" key="2">
    <source>
        <dbReference type="ARBA" id="ARBA00022679"/>
    </source>
</evidence>
<dbReference type="CDD" id="cd02440">
    <property type="entry name" value="AdoMet_MTases"/>
    <property type="match status" value="1"/>
</dbReference>
<sequence>MSLARTRKAAHPEKGIAKAKGRPAGKADAQHAPHQVRIIGGQWKRTPLAVLDAEGLRPTPDRVRETVFNWLNHLLGNDWPAITCLDLFAGTGALGFEAASRGAAGVTLVESHAGATRQLEATRLKLGAEQVKVRRGDALAVASQLAAAGERFDLIFLDPPFHHDWMVKTLPLCRQLLTKGGLVYAEAERPLDEGAGEAPEWMAGWEAVRADKAGMSCFHLLRCKETPQNQA</sequence>
<dbReference type="PROSITE" id="PS00092">
    <property type="entry name" value="N6_MTASE"/>
    <property type="match status" value="1"/>
</dbReference>
<evidence type="ECO:0000313" key="4">
    <source>
        <dbReference type="EMBL" id="NEX64326.1"/>
    </source>
</evidence>
<comment type="caution">
    <text evidence="4">The sequence shown here is derived from an EMBL/GenBank/DDBJ whole genome shotgun (WGS) entry which is preliminary data.</text>
</comment>
<name>A0A6B3SYB4_9BURK</name>
<dbReference type="PANTHER" id="PTHR43542:SF1">
    <property type="entry name" value="METHYLTRANSFERASE"/>
    <property type="match status" value="1"/>
</dbReference>
<proteinExistence type="predicted"/>
<dbReference type="RefSeq" id="WP_163968257.1">
    <property type="nucleotide sequence ID" value="NZ_JAAIVB010000079.1"/>
</dbReference>
<dbReference type="Pfam" id="PF03602">
    <property type="entry name" value="Cons_hypoth95"/>
    <property type="match status" value="1"/>
</dbReference>
<dbReference type="PIRSF" id="PIRSF004553">
    <property type="entry name" value="CHP00095"/>
    <property type="match status" value="1"/>
</dbReference>
<evidence type="ECO:0000313" key="5">
    <source>
        <dbReference type="Proteomes" id="UP000482155"/>
    </source>
</evidence>
<evidence type="ECO:0000256" key="3">
    <source>
        <dbReference type="SAM" id="MobiDB-lite"/>
    </source>
</evidence>
<dbReference type="SUPFAM" id="SSF53335">
    <property type="entry name" value="S-adenosyl-L-methionine-dependent methyltransferases"/>
    <property type="match status" value="1"/>
</dbReference>
<keyword evidence="2 4" id="KW-0808">Transferase</keyword>
<dbReference type="Gene3D" id="3.40.50.150">
    <property type="entry name" value="Vaccinia Virus protein VP39"/>
    <property type="match status" value="1"/>
</dbReference>
<dbReference type="AlphaFoldDB" id="A0A6B3SYB4"/>
<keyword evidence="5" id="KW-1185">Reference proteome</keyword>
<dbReference type="InterPro" id="IPR029063">
    <property type="entry name" value="SAM-dependent_MTases_sf"/>
</dbReference>
<reference evidence="4 5" key="1">
    <citation type="submission" date="2020-02" db="EMBL/GenBank/DDBJ databases">
        <authorList>
            <person name="Kim M.K."/>
        </authorList>
    </citation>
    <scope>NUCLEOTIDE SEQUENCE [LARGE SCALE GENOMIC DNA]</scope>
    <source>
        <strain evidence="4 5">17J57-3</strain>
    </source>
</reference>
<keyword evidence="1 4" id="KW-0489">Methyltransferase</keyword>
<evidence type="ECO:0000256" key="1">
    <source>
        <dbReference type="ARBA" id="ARBA00022603"/>
    </source>
</evidence>